<keyword evidence="4" id="KW-0597">Phosphoprotein</keyword>
<dbReference type="GO" id="GO:0046340">
    <property type="term" value="P:diacylglycerol catabolic process"/>
    <property type="evidence" value="ECO:0007669"/>
    <property type="project" value="TreeGrafter"/>
</dbReference>
<organism evidence="17 18">
    <name type="scientific">Vitrella brassicaformis (strain CCMP3155)</name>
    <dbReference type="NCBI Taxonomy" id="1169540"/>
    <lineage>
        <taxon>Eukaryota</taxon>
        <taxon>Sar</taxon>
        <taxon>Alveolata</taxon>
        <taxon>Colpodellida</taxon>
        <taxon>Vitrellaceae</taxon>
        <taxon>Vitrella</taxon>
    </lineage>
</organism>
<dbReference type="PhylomeDB" id="A0A0G4GK12"/>
<dbReference type="GO" id="GO:0046872">
    <property type="term" value="F:metal ion binding"/>
    <property type="evidence" value="ECO:0007669"/>
    <property type="project" value="UniProtKB-KW"/>
</dbReference>
<dbReference type="InParanoid" id="A0A0G4GK12"/>
<dbReference type="SUPFAM" id="SSF53474">
    <property type="entry name" value="alpha/beta-Hydrolases"/>
    <property type="match status" value="1"/>
</dbReference>
<evidence type="ECO:0000256" key="3">
    <source>
        <dbReference type="ARBA" id="ARBA00022475"/>
    </source>
</evidence>
<dbReference type="STRING" id="1169540.A0A0G4GK12"/>
<feature type="compositionally biased region" description="Basic and acidic residues" evidence="15">
    <location>
        <begin position="636"/>
        <end position="645"/>
    </location>
</feature>
<evidence type="ECO:0000313" key="18">
    <source>
        <dbReference type="Proteomes" id="UP000041254"/>
    </source>
</evidence>
<keyword evidence="18" id="KW-1185">Reference proteome</keyword>
<keyword evidence="3" id="KW-1003">Cell membrane</keyword>
<dbReference type="AlphaFoldDB" id="A0A0G4GK12"/>
<protein>
    <recommendedName>
        <fullName evidence="14">sn-1-specific diacylglycerol lipase</fullName>
        <ecNumber evidence="14">3.1.1.116</ecNumber>
    </recommendedName>
</protein>
<feature type="compositionally biased region" description="Basic residues" evidence="15">
    <location>
        <begin position="646"/>
        <end position="655"/>
    </location>
</feature>
<evidence type="ECO:0000256" key="2">
    <source>
        <dbReference type="ARBA" id="ARBA00004651"/>
    </source>
</evidence>
<keyword evidence="5" id="KW-0812">Transmembrane</keyword>
<dbReference type="EMBL" id="CDMY01000692">
    <property type="protein sequence ID" value="CEM30245.1"/>
    <property type="molecule type" value="Genomic_DNA"/>
</dbReference>
<keyword evidence="6" id="KW-0479">Metal-binding</keyword>
<evidence type="ECO:0000256" key="10">
    <source>
        <dbReference type="ARBA" id="ARBA00022989"/>
    </source>
</evidence>
<evidence type="ECO:0000256" key="15">
    <source>
        <dbReference type="SAM" id="MobiDB-lite"/>
    </source>
</evidence>
<comment type="catalytic activity">
    <reaction evidence="13">
        <text>a 1,2-diacyl-sn-glycerol + H2O = a 2-acylglycerol + a fatty acid + H(+)</text>
        <dbReference type="Rhea" id="RHEA:33275"/>
        <dbReference type="ChEBI" id="CHEBI:15377"/>
        <dbReference type="ChEBI" id="CHEBI:15378"/>
        <dbReference type="ChEBI" id="CHEBI:17389"/>
        <dbReference type="ChEBI" id="CHEBI:17815"/>
        <dbReference type="ChEBI" id="CHEBI:28868"/>
        <dbReference type="EC" id="3.1.1.116"/>
    </reaction>
    <physiologicalReaction direction="left-to-right" evidence="13">
        <dbReference type="Rhea" id="RHEA:33276"/>
    </physiologicalReaction>
</comment>
<dbReference type="PANTHER" id="PTHR45792">
    <property type="entry name" value="DIACYLGLYCEROL LIPASE HOMOLOG-RELATED"/>
    <property type="match status" value="1"/>
</dbReference>
<dbReference type="OrthoDB" id="436846at2759"/>
<evidence type="ECO:0000256" key="5">
    <source>
        <dbReference type="ARBA" id="ARBA00022692"/>
    </source>
</evidence>
<dbReference type="GO" id="GO:0005886">
    <property type="term" value="C:plasma membrane"/>
    <property type="evidence" value="ECO:0007669"/>
    <property type="project" value="UniProtKB-SubCell"/>
</dbReference>
<evidence type="ECO:0000256" key="12">
    <source>
        <dbReference type="ARBA" id="ARBA00023136"/>
    </source>
</evidence>
<feature type="compositionally biased region" description="Polar residues" evidence="15">
    <location>
        <begin position="73"/>
        <end position="99"/>
    </location>
</feature>
<evidence type="ECO:0000256" key="14">
    <source>
        <dbReference type="ARBA" id="ARBA00026104"/>
    </source>
</evidence>
<evidence type="ECO:0000256" key="11">
    <source>
        <dbReference type="ARBA" id="ARBA00023098"/>
    </source>
</evidence>
<keyword evidence="8" id="KW-0106">Calcium</keyword>
<evidence type="ECO:0000256" key="4">
    <source>
        <dbReference type="ARBA" id="ARBA00022553"/>
    </source>
</evidence>
<feature type="region of interest" description="Disordered" evidence="15">
    <location>
        <begin position="1"/>
        <end position="133"/>
    </location>
</feature>
<dbReference type="PANTHER" id="PTHR45792:SF8">
    <property type="entry name" value="DIACYLGLYCEROL LIPASE-ALPHA"/>
    <property type="match status" value="1"/>
</dbReference>
<keyword evidence="10" id="KW-1133">Transmembrane helix</keyword>
<dbReference type="InterPro" id="IPR029058">
    <property type="entry name" value="AB_hydrolase_fold"/>
</dbReference>
<accession>A0A0G4GK12</accession>
<dbReference type="Proteomes" id="UP000041254">
    <property type="component" value="Unassembled WGS sequence"/>
</dbReference>
<proteinExistence type="predicted"/>
<comment type="cofactor">
    <cofactor evidence="1">
        <name>Ca(2+)</name>
        <dbReference type="ChEBI" id="CHEBI:29108"/>
    </cofactor>
</comment>
<feature type="region of interest" description="Disordered" evidence="15">
    <location>
        <begin position="635"/>
        <end position="681"/>
    </location>
</feature>
<gene>
    <name evidence="17" type="ORF">Vbra_22775</name>
</gene>
<name>A0A0G4GK12_VITBC</name>
<dbReference type="VEuPathDB" id="CryptoDB:Vbra_22775"/>
<sequence>MGMSPHWPESTDEANEQTSYRALNFIAEQRDYVRSENADSDSDTDSDTTPSPTSNASPRRAHASWRRRGRAATFQQRQTRSDQALGTHTSHQPQVQPQLNEEPPIEEQDEQQQQSEQPAAAAAAAETGEEGTDEDWFDVSGVAIEPADGAAQVGGRGRHVRTVGRLGLNAVSAAKAGLKLADYVSATAHTIATDVNESTVSLMQRGVQSMEDALHSQVERFGDGDHQSNLRHRIRSSAQTMQTVVATVGGGVGRLIQLSRTAGRHIIQASQSGLKLLDDGIGAALRDAGCNVLEMKKGGLFDVAHQILDLALPFADVSPLELGRALVAFGTLQEAAASPYPPTNGVFIDCDTPDNNRLINRLSRAYRMCLAAYPPGAMQICGLSLQARSQEEFFEMLTGLPREAILREVPTAETPPTQTHMAGAASNPELAEPHTHIHTTDEVPVSPQQHAPAALPKPSPSAPAITRPIQKDVSLSSWVSSAYRPIYFTTVDHDTEEIALTFRGTLSVSDCLTDLCCQIEEGQHSGMVTSAQWFDTHLREPFTRLANMYPNYKIILQGHSMGGGVASLLALKWIEDPTLSPRLHCFSFGAPCIVTAELALACKRVITSVVFARDAVSRASVGSIHNMRKVLLHLAKGTETEGRRDRPGRHVRRSPHQSSSSSHSTSGDFPPPSHIDTDSLRHTADDHHDTVLADEPIVQPDSQRRGFPPDEVTSGIGRLPASYPLSTLTTTQVLKLVAAKKNLSPLVDRETKMFWDRQLKMALTALRSLYDDQSNVLCPAGRTILLLPPRHLARVGLPTPEGLTQGLCAAMEMGGNVLDLASEIIFHRGAFPDHNPVNVAQAFALC</sequence>
<evidence type="ECO:0000256" key="6">
    <source>
        <dbReference type="ARBA" id="ARBA00022723"/>
    </source>
</evidence>
<feature type="compositionally biased region" description="Low complexity" evidence="15">
    <location>
        <begin position="111"/>
        <end position="126"/>
    </location>
</feature>
<evidence type="ECO:0000313" key="17">
    <source>
        <dbReference type="EMBL" id="CEM30245.1"/>
    </source>
</evidence>
<comment type="subcellular location">
    <subcellularLocation>
        <location evidence="2">Cell membrane</location>
        <topology evidence="2">Multi-pass membrane protein</topology>
    </subcellularLocation>
</comment>
<keyword evidence="9" id="KW-0442">Lipid degradation</keyword>
<evidence type="ECO:0000256" key="9">
    <source>
        <dbReference type="ARBA" id="ARBA00022963"/>
    </source>
</evidence>
<dbReference type="Gene3D" id="3.40.50.1820">
    <property type="entry name" value="alpha/beta hydrolase"/>
    <property type="match status" value="1"/>
</dbReference>
<reference evidence="17 18" key="1">
    <citation type="submission" date="2014-11" db="EMBL/GenBank/DDBJ databases">
        <authorList>
            <person name="Zhu J."/>
            <person name="Qi W."/>
            <person name="Song R."/>
        </authorList>
    </citation>
    <scope>NUCLEOTIDE SEQUENCE [LARGE SCALE GENOMIC DNA]</scope>
</reference>
<feature type="region of interest" description="Disordered" evidence="15">
    <location>
        <begin position="694"/>
        <end position="721"/>
    </location>
</feature>
<keyword evidence="7" id="KW-0378">Hydrolase</keyword>
<feature type="compositionally biased region" description="Basic residues" evidence="15">
    <location>
        <begin position="59"/>
        <end position="70"/>
    </location>
</feature>
<evidence type="ECO:0000259" key="16">
    <source>
        <dbReference type="Pfam" id="PF01764"/>
    </source>
</evidence>
<evidence type="ECO:0000256" key="1">
    <source>
        <dbReference type="ARBA" id="ARBA00001913"/>
    </source>
</evidence>
<dbReference type="CDD" id="cd00519">
    <property type="entry name" value="Lipase_3"/>
    <property type="match status" value="1"/>
</dbReference>
<feature type="region of interest" description="Disordered" evidence="15">
    <location>
        <begin position="441"/>
        <end position="464"/>
    </location>
</feature>
<dbReference type="InterPro" id="IPR002921">
    <property type="entry name" value="Fungal_lipase-type"/>
</dbReference>
<dbReference type="InterPro" id="IPR052214">
    <property type="entry name" value="DAG_Lipase-Related"/>
</dbReference>
<dbReference type="GO" id="GO:0019369">
    <property type="term" value="P:arachidonate metabolic process"/>
    <property type="evidence" value="ECO:0007669"/>
    <property type="project" value="TreeGrafter"/>
</dbReference>
<feature type="domain" description="Fungal lipase-type" evidence="16">
    <location>
        <begin position="500"/>
        <end position="620"/>
    </location>
</feature>
<evidence type="ECO:0000256" key="13">
    <source>
        <dbReference type="ARBA" id="ARBA00024531"/>
    </source>
</evidence>
<keyword evidence="11" id="KW-0443">Lipid metabolism</keyword>
<evidence type="ECO:0000256" key="8">
    <source>
        <dbReference type="ARBA" id="ARBA00022837"/>
    </source>
</evidence>
<evidence type="ECO:0000256" key="7">
    <source>
        <dbReference type="ARBA" id="ARBA00022801"/>
    </source>
</evidence>
<feature type="compositionally biased region" description="Basic and acidic residues" evidence="15">
    <location>
        <begin position="28"/>
        <end position="37"/>
    </location>
</feature>
<dbReference type="EC" id="3.1.1.116" evidence="14"/>
<feature type="compositionally biased region" description="Low complexity" evidence="15">
    <location>
        <begin position="47"/>
        <end position="58"/>
    </location>
</feature>
<dbReference type="GO" id="GO:0016298">
    <property type="term" value="F:lipase activity"/>
    <property type="evidence" value="ECO:0007669"/>
    <property type="project" value="TreeGrafter"/>
</dbReference>
<keyword evidence="12" id="KW-0472">Membrane</keyword>
<dbReference type="Pfam" id="PF01764">
    <property type="entry name" value="Lipase_3"/>
    <property type="match status" value="1"/>
</dbReference>
<feature type="compositionally biased region" description="Low complexity" evidence="15">
    <location>
        <begin position="656"/>
        <end position="666"/>
    </location>
</feature>